<name>A0A9P6DMW9_9AGAM</name>
<proteinExistence type="inferred from homology"/>
<dbReference type="InterPro" id="IPR009075">
    <property type="entry name" value="AcylCo_DH/oxidase_C"/>
</dbReference>
<dbReference type="InterPro" id="IPR037069">
    <property type="entry name" value="AcylCoA_DH/ox_N_sf"/>
</dbReference>
<evidence type="ECO:0000259" key="10">
    <source>
        <dbReference type="Pfam" id="PF02771"/>
    </source>
</evidence>
<evidence type="ECO:0000256" key="7">
    <source>
        <dbReference type="RuleBase" id="RU362125"/>
    </source>
</evidence>
<keyword evidence="5 7" id="KW-0274">FAD</keyword>
<dbReference type="SUPFAM" id="SSF56645">
    <property type="entry name" value="Acyl-CoA dehydrogenase NM domain-like"/>
    <property type="match status" value="1"/>
</dbReference>
<evidence type="ECO:0000259" key="8">
    <source>
        <dbReference type="Pfam" id="PF00441"/>
    </source>
</evidence>
<dbReference type="EMBL" id="MU129083">
    <property type="protein sequence ID" value="KAF9507352.1"/>
    <property type="molecule type" value="Genomic_DNA"/>
</dbReference>
<accession>A0A9P6DMW9</accession>
<evidence type="ECO:0000256" key="1">
    <source>
        <dbReference type="ARBA" id="ARBA00001974"/>
    </source>
</evidence>
<dbReference type="PANTHER" id="PTHR48083">
    <property type="entry name" value="MEDIUM-CHAIN SPECIFIC ACYL-COA DEHYDROGENASE, MITOCHONDRIAL-RELATED"/>
    <property type="match status" value="1"/>
</dbReference>
<evidence type="ECO:0000256" key="2">
    <source>
        <dbReference type="ARBA" id="ARBA00009347"/>
    </source>
</evidence>
<feature type="domain" description="Acyl-CoA dehydrogenase/oxidase C-terminal" evidence="8">
    <location>
        <begin position="261"/>
        <end position="412"/>
    </location>
</feature>
<dbReference type="OrthoDB" id="434771at2759"/>
<comment type="caution">
    <text evidence="11">The sequence shown here is derived from an EMBL/GenBank/DDBJ whole genome shotgun (WGS) entry which is preliminary data.</text>
</comment>
<dbReference type="Gene3D" id="1.20.140.10">
    <property type="entry name" value="Butyryl-CoA Dehydrogenase, subunit A, domain 3"/>
    <property type="match status" value="1"/>
</dbReference>
<comment type="subunit">
    <text evidence="3">Homodimer.</text>
</comment>
<dbReference type="Pfam" id="PF02771">
    <property type="entry name" value="Acyl-CoA_dh_N"/>
    <property type="match status" value="1"/>
</dbReference>
<evidence type="ECO:0000256" key="3">
    <source>
        <dbReference type="ARBA" id="ARBA00011738"/>
    </source>
</evidence>
<keyword evidence="4 7" id="KW-0285">Flavoprotein</keyword>
<protein>
    <recommendedName>
        <fullName evidence="13">Acyl-CoA dehydrogenase</fullName>
    </recommendedName>
</protein>
<dbReference type="InterPro" id="IPR036250">
    <property type="entry name" value="AcylCo_DH-like_C"/>
</dbReference>
<keyword evidence="12" id="KW-1185">Reference proteome</keyword>
<reference evidence="11" key="1">
    <citation type="journal article" date="2020" name="Nat. Commun.">
        <title>Large-scale genome sequencing of mycorrhizal fungi provides insights into the early evolution of symbiotic traits.</title>
        <authorList>
            <person name="Miyauchi S."/>
            <person name="Kiss E."/>
            <person name="Kuo A."/>
            <person name="Drula E."/>
            <person name="Kohler A."/>
            <person name="Sanchez-Garcia M."/>
            <person name="Morin E."/>
            <person name="Andreopoulos B."/>
            <person name="Barry K.W."/>
            <person name="Bonito G."/>
            <person name="Buee M."/>
            <person name="Carver A."/>
            <person name="Chen C."/>
            <person name="Cichocki N."/>
            <person name="Clum A."/>
            <person name="Culley D."/>
            <person name="Crous P.W."/>
            <person name="Fauchery L."/>
            <person name="Girlanda M."/>
            <person name="Hayes R.D."/>
            <person name="Keri Z."/>
            <person name="LaButti K."/>
            <person name="Lipzen A."/>
            <person name="Lombard V."/>
            <person name="Magnuson J."/>
            <person name="Maillard F."/>
            <person name="Murat C."/>
            <person name="Nolan M."/>
            <person name="Ohm R.A."/>
            <person name="Pangilinan J."/>
            <person name="Pereira M.F."/>
            <person name="Perotto S."/>
            <person name="Peter M."/>
            <person name="Pfister S."/>
            <person name="Riley R."/>
            <person name="Sitrit Y."/>
            <person name="Stielow J.B."/>
            <person name="Szollosi G."/>
            <person name="Zifcakova L."/>
            <person name="Stursova M."/>
            <person name="Spatafora J.W."/>
            <person name="Tedersoo L."/>
            <person name="Vaario L.M."/>
            <person name="Yamada A."/>
            <person name="Yan M."/>
            <person name="Wang P."/>
            <person name="Xu J."/>
            <person name="Bruns T."/>
            <person name="Baldrian P."/>
            <person name="Vilgalys R."/>
            <person name="Dunand C."/>
            <person name="Henrissat B."/>
            <person name="Grigoriev I.V."/>
            <person name="Hibbett D."/>
            <person name="Nagy L.G."/>
            <person name="Martin F.M."/>
        </authorList>
    </citation>
    <scope>NUCLEOTIDE SEQUENCE</scope>
    <source>
        <strain evidence="11">UP504</strain>
    </source>
</reference>
<feature type="domain" description="Acyl-CoA oxidase/dehydrogenase middle" evidence="9">
    <location>
        <begin position="147"/>
        <end position="249"/>
    </location>
</feature>
<dbReference type="Proteomes" id="UP000886523">
    <property type="component" value="Unassembled WGS sequence"/>
</dbReference>
<dbReference type="GO" id="GO:0005737">
    <property type="term" value="C:cytoplasm"/>
    <property type="evidence" value="ECO:0007669"/>
    <property type="project" value="TreeGrafter"/>
</dbReference>
<dbReference type="GO" id="GO:0003995">
    <property type="term" value="F:acyl-CoA dehydrogenase activity"/>
    <property type="evidence" value="ECO:0007669"/>
    <property type="project" value="TreeGrafter"/>
</dbReference>
<organism evidence="11 12">
    <name type="scientific">Hydnum rufescens UP504</name>
    <dbReference type="NCBI Taxonomy" id="1448309"/>
    <lineage>
        <taxon>Eukaryota</taxon>
        <taxon>Fungi</taxon>
        <taxon>Dikarya</taxon>
        <taxon>Basidiomycota</taxon>
        <taxon>Agaricomycotina</taxon>
        <taxon>Agaricomycetes</taxon>
        <taxon>Cantharellales</taxon>
        <taxon>Hydnaceae</taxon>
        <taxon>Hydnum</taxon>
    </lineage>
</organism>
<feature type="domain" description="Acyl-CoA dehydrogenase/oxidase N-terminal" evidence="10">
    <location>
        <begin position="66"/>
        <end position="143"/>
    </location>
</feature>
<evidence type="ECO:0000313" key="12">
    <source>
        <dbReference type="Proteomes" id="UP000886523"/>
    </source>
</evidence>
<comment type="cofactor">
    <cofactor evidence="1 7">
        <name>FAD</name>
        <dbReference type="ChEBI" id="CHEBI:57692"/>
    </cofactor>
</comment>
<sequence length="442" mass="48482">MATHPVTEFISPSAWALVEDKFSPFAKETLAKLVDFVQTEVVPAQKAYHEVIPTDPSKRWTTANPVIKDLKRKARKLGLWNLFGVPLTNLEYAVMAEVMGRTGTLASEATNCSAPDTGNMEVLARYGSPEQQKKWLIPLLNGEIRSAFAMTEYGTASSDATNVSTSIRVEGDEIVINGHKWWISGAGDVRCAFHIVVGKSDPTNPNKHLQQSAILVPANTPGVKVIRNMHVFGYDDAPEGHAEIVYTNVRVPVSNVIAGWGRGFEILQGRLGPGRIHHCMRAIGIAQGALDIMIQRVTNPDRKTFGKALYEHGTIIADIARSRAELDGARLLVLSAAHQIDKVKAKGAFKDIGMAKFIVPTVALGVVDRAMQSHGAEGLSQDTTLAKSWSWMRVLRIADGPDEVHIQQIGKEELKRAPALHRRTAETKEREAKIDAQWKTAL</sequence>
<dbReference type="GO" id="GO:0050660">
    <property type="term" value="F:flavin adenine dinucleotide binding"/>
    <property type="evidence" value="ECO:0007669"/>
    <property type="project" value="InterPro"/>
</dbReference>
<dbReference type="Pfam" id="PF02770">
    <property type="entry name" value="Acyl-CoA_dh_M"/>
    <property type="match status" value="1"/>
</dbReference>
<evidence type="ECO:0000256" key="5">
    <source>
        <dbReference type="ARBA" id="ARBA00022827"/>
    </source>
</evidence>
<evidence type="ECO:0008006" key="13">
    <source>
        <dbReference type="Google" id="ProtNLM"/>
    </source>
</evidence>
<dbReference type="PANTHER" id="PTHR48083:SF13">
    <property type="entry name" value="ACYL-COA DEHYDROGENASE FAMILY MEMBER 11"/>
    <property type="match status" value="1"/>
</dbReference>
<dbReference type="InterPro" id="IPR009100">
    <property type="entry name" value="AcylCoA_DH/oxidase_NM_dom_sf"/>
</dbReference>
<keyword evidence="6 7" id="KW-0560">Oxidoreductase</keyword>
<dbReference type="InterPro" id="IPR013786">
    <property type="entry name" value="AcylCoA_DH/ox_N"/>
</dbReference>
<comment type="similarity">
    <text evidence="2 7">Belongs to the acyl-CoA dehydrogenase family.</text>
</comment>
<dbReference type="GO" id="GO:0033539">
    <property type="term" value="P:fatty acid beta-oxidation using acyl-CoA dehydrogenase"/>
    <property type="evidence" value="ECO:0007669"/>
    <property type="project" value="TreeGrafter"/>
</dbReference>
<dbReference type="Gene3D" id="2.40.110.10">
    <property type="entry name" value="Butyryl-CoA Dehydrogenase, subunit A, domain 2"/>
    <property type="match status" value="1"/>
</dbReference>
<dbReference type="Gene3D" id="1.10.540.10">
    <property type="entry name" value="Acyl-CoA dehydrogenase/oxidase, N-terminal domain"/>
    <property type="match status" value="1"/>
</dbReference>
<evidence type="ECO:0000256" key="4">
    <source>
        <dbReference type="ARBA" id="ARBA00022630"/>
    </source>
</evidence>
<dbReference type="InterPro" id="IPR046373">
    <property type="entry name" value="Acyl-CoA_Oxase/DH_mid-dom_sf"/>
</dbReference>
<gene>
    <name evidence="11" type="ORF">BS47DRAFT_1373913</name>
</gene>
<evidence type="ECO:0000313" key="11">
    <source>
        <dbReference type="EMBL" id="KAF9507352.1"/>
    </source>
</evidence>
<dbReference type="SUPFAM" id="SSF47203">
    <property type="entry name" value="Acyl-CoA dehydrogenase C-terminal domain-like"/>
    <property type="match status" value="1"/>
</dbReference>
<dbReference type="AlphaFoldDB" id="A0A9P6DMW9"/>
<dbReference type="InterPro" id="IPR050741">
    <property type="entry name" value="Acyl-CoA_dehydrogenase"/>
</dbReference>
<dbReference type="Pfam" id="PF00441">
    <property type="entry name" value="Acyl-CoA_dh_1"/>
    <property type="match status" value="1"/>
</dbReference>
<dbReference type="FunFam" id="2.40.110.10:FF:000002">
    <property type="entry name" value="Acyl-CoA dehydrogenase fadE12"/>
    <property type="match status" value="1"/>
</dbReference>
<dbReference type="InterPro" id="IPR006091">
    <property type="entry name" value="Acyl-CoA_Oxase/DH_mid-dom"/>
</dbReference>
<evidence type="ECO:0000256" key="6">
    <source>
        <dbReference type="ARBA" id="ARBA00023002"/>
    </source>
</evidence>
<evidence type="ECO:0000259" key="9">
    <source>
        <dbReference type="Pfam" id="PF02770"/>
    </source>
</evidence>